<dbReference type="Proteomes" id="UP000423065">
    <property type="component" value="Segment"/>
</dbReference>
<name>A0A649VRE3_9CAUD</name>
<gene>
    <name evidence="2" type="primary">186</name>
    <name evidence="2" type="ORF">SEA_STORMAGEDDON_186</name>
</gene>
<proteinExistence type="predicted"/>
<dbReference type="GeneID" id="64766893"/>
<dbReference type="RefSeq" id="YP_010059661.1">
    <property type="nucleotide sequence ID" value="NC_054726.1"/>
</dbReference>
<evidence type="ECO:0000313" key="3">
    <source>
        <dbReference type="Proteomes" id="UP000423065"/>
    </source>
</evidence>
<sequence length="60" mass="7230">MNGMDRLISAHRYDEQKKPVWAQRPRPSWRGDPDESNDYEFDPEFEHELVFYGTDGRFPL</sequence>
<dbReference type="KEGG" id="vg:64766893"/>
<evidence type="ECO:0000313" key="2">
    <source>
        <dbReference type="EMBL" id="QGJ95046.1"/>
    </source>
</evidence>
<evidence type="ECO:0000256" key="1">
    <source>
        <dbReference type="SAM" id="MobiDB-lite"/>
    </source>
</evidence>
<dbReference type="EMBL" id="MN586040">
    <property type="protein sequence ID" value="QGJ95046.1"/>
    <property type="molecule type" value="Genomic_DNA"/>
</dbReference>
<protein>
    <submittedName>
        <fullName evidence="2">Uncharacterized protein</fullName>
    </submittedName>
</protein>
<organism evidence="2 3">
    <name type="scientific">Gordonia phage Stormageddon</name>
    <dbReference type="NCBI Taxonomy" id="2656541"/>
    <lineage>
        <taxon>Viruses</taxon>
        <taxon>Duplodnaviria</taxon>
        <taxon>Heunggongvirae</taxon>
        <taxon>Uroviricota</taxon>
        <taxon>Caudoviricetes</taxon>
        <taxon>Stormageddonvirus</taxon>
        <taxon>Stormageddonvirus Stormageddon</taxon>
    </lineage>
</organism>
<reference evidence="2 3" key="1">
    <citation type="submission" date="2019-10" db="EMBL/GenBank/DDBJ databases">
        <authorList>
            <person name="Garlena R.A."/>
            <person name="Russell D.A."/>
            <person name="Pope W.H."/>
            <person name="Jacobs-Sera D."/>
            <person name="Hatfull G.F."/>
        </authorList>
    </citation>
    <scope>NUCLEOTIDE SEQUENCE [LARGE SCALE GENOMIC DNA]</scope>
</reference>
<feature type="region of interest" description="Disordered" evidence="1">
    <location>
        <begin position="18"/>
        <end position="40"/>
    </location>
</feature>
<accession>A0A649VRE3</accession>
<keyword evidence="3" id="KW-1185">Reference proteome</keyword>